<dbReference type="RefSeq" id="WP_313979298.1">
    <property type="nucleotide sequence ID" value="NZ_JASJOS010000005.1"/>
</dbReference>
<evidence type="ECO:0000313" key="2">
    <source>
        <dbReference type="EMBL" id="MDJ1481480.1"/>
    </source>
</evidence>
<reference evidence="2" key="1">
    <citation type="submission" date="2023-05" db="EMBL/GenBank/DDBJ databases">
        <authorList>
            <person name="Zhang X."/>
        </authorList>
    </citation>
    <scope>NUCLEOTIDE SEQUENCE</scope>
    <source>
        <strain evidence="2">YF14B1</strain>
    </source>
</reference>
<feature type="transmembrane region" description="Helical" evidence="1">
    <location>
        <begin position="144"/>
        <end position="166"/>
    </location>
</feature>
<feature type="transmembrane region" description="Helical" evidence="1">
    <location>
        <begin position="71"/>
        <end position="90"/>
    </location>
</feature>
<feature type="transmembrane region" description="Helical" evidence="1">
    <location>
        <begin position="7"/>
        <end position="26"/>
    </location>
</feature>
<evidence type="ECO:0000313" key="3">
    <source>
        <dbReference type="Proteomes" id="UP001241110"/>
    </source>
</evidence>
<feature type="transmembrane region" description="Helical" evidence="1">
    <location>
        <begin position="208"/>
        <end position="229"/>
    </location>
</feature>
<keyword evidence="1" id="KW-0472">Membrane</keyword>
<proteinExistence type="predicted"/>
<gene>
    <name evidence="2" type="ORF">QNI16_13360</name>
</gene>
<dbReference type="EMBL" id="JASJOS010000005">
    <property type="protein sequence ID" value="MDJ1481480.1"/>
    <property type="molecule type" value="Genomic_DNA"/>
</dbReference>
<sequence>MKEPVKIGHFFYGTALIVYGVQQFIYSNFRNVQFPAWQSYLPLLSIWAYLTGIGLVLAGVSIIIGKRGKEAALLVGGIFLFLFLFVHIPFELFGEVNSSLHLALWLDALKELALSGGAFVMAGSFQENSEQARIVAPLRFLEKLTPLGSTLFSIPMISFGIMHFLYADFVGTLVPTWWPDHLFWTYVTGVALIAAGTAIILKIRQGIIGLLFSIMLLFWVISLHIPRAIDEPFAARGNEVSSAFDALAFCGITWVIALRTLRRDLKEIFTK</sequence>
<feature type="transmembrane region" description="Helical" evidence="1">
    <location>
        <begin position="181"/>
        <end position="201"/>
    </location>
</feature>
<keyword evidence="1" id="KW-0812">Transmembrane</keyword>
<keyword evidence="1" id="KW-1133">Transmembrane helix</keyword>
<comment type="caution">
    <text evidence="2">The sequence shown here is derived from an EMBL/GenBank/DDBJ whole genome shotgun (WGS) entry which is preliminary data.</text>
</comment>
<dbReference type="AlphaFoldDB" id="A0AAE3QQR9"/>
<feature type="transmembrane region" description="Helical" evidence="1">
    <location>
        <begin position="46"/>
        <end position="64"/>
    </location>
</feature>
<accession>A0AAE3QQR9</accession>
<name>A0AAE3QQR9_9BACT</name>
<dbReference type="Proteomes" id="UP001241110">
    <property type="component" value="Unassembled WGS sequence"/>
</dbReference>
<evidence type="ECO:0000256" key="1">
    <source>
        <dbReference type="SAM" id="Phobius"/>
    </source>
</evidence>
<feature type="transmembrane region" description="Helical" evidence="1">
    <location>
        <begin position="102"/>
        <end position="123"/>
    </location>
</feature>
<feature type="transmembrane region" description="Helical" evidence="1">
    <location>
        <begin position="241"/>
        <end position="261"/>
    </location>
</feature>
<organism evidence="2 3">
    <name type="scientific">Xanthocytophaga flava</name>
    <dbReference type="NCBI Taxonomy" id="3048013"/>
    <lineage>
        <taxon>Bacteria</taxon>
        <taxon>Pseudomonadati</taxon>
        <taxon>Bacteroidota</taxon>
        <taxon>Cytophagia</taxon>
        <taxon>Cytophagales</taxon>
        <taxon>Rhodocytophagaceae</taxon>
        <taxon>Xanthocytophaga</taxon>
    </lineage>
</organism>
<protein>
    <submittedName>
        <fullName evidence="2">DoxX family protein</fullName>
    </submittedName>
</protein>